<accession>A0A0E9S287</accession>
<proteinExistence type="predicted"/>
<evidence type="ECO:0000313" key="2">
    <source>
        <dbReference type="EMBL" id="JAH34653.1"/>
    </source>
</evidence>
<sequence length="28" mass="3034">MGVNITTSSCLRLNTPAKQPQKPSYGQN</sequence>
<protein>
    <submittedName>
        <fullName evidence="2">Uncharacterized protein</fullName>
    </submittedName>
</protein>
<name>A0A0E9S287_ANGAN</name>
<reference evidence="2" key="2">
    <citation type="journal article" date="2015" name="Fish Shellfish Immunol.">
        <title>Early steps in the European eel (Anguilla anguilla)-Vibrio vulnificus interaction in the gills: Role of the RtxA13 toxin.</title>
        <authorList>
            <person name="Callol A."/>
            <person name="Pajuelo D."/>
            <person name="Ebbesson L."/>
            <person name="Teles M."/>
            <person name="MacKenzie S."/>
            <person name="Amaro C."/>
        </authorList>
    </citation>
    <scope>NUCLEOTIDE SEQUENCE</scope>
</reference>
<dbReference type="EMBL" id="GBXM01073924">
    <property type="protein sequence ID" value="JAH34653.1"/>
    <property type="molecule type" value="Transcribed_RNA"/>
</dbReference>
<feature type="region of interest" description="Disordered" evidence="1">
    <location>
        <begin position="1"/>
        <end position="28"/>
    </location>
</feature>
<organism evidence="2">
    <name type="scientific">Anguilla anguilla</name>
    <name type="common">European freshwater eel</name>
    <name type="synonym">Muraena anguilla</name>
    <dbReference type="NCBI Taxonomy" id="7936"/>
    <lineage>
        <taxon>Eukaryota</taxon>
        <taxon>Metazoa</taxon>
        <taxon>Chordata</taxon>
        <taxon>Craniata</taxon>
        <taxon>Vertebrata</taxon>
        <taxon>Euteleostomi</taxon>
        <taxon>Actinopterygii</taxon>
        <taxon>Neopterygii</taxon>
        <taxon>Teleostei</taxon>
        <taxon>Anguilliformes</taxon>
        <taxon>Anguillidae</taxon>
        <taxon>Anguilla</taxon>
    </lineage>
</organism>
<dbReference type="AlphaFoldDB" id="A0A0E9S287"/>
<evidence type="ECO:0000256" key="1">
    <source>
        <dbReference type="SAM" id="MobiDB-lite"/>
    </source>
</evidence>
<reference evidence="2" key="1">
    <citation type="submission" date="2014-11" db="EMBL/GenBank/DDBJ databases">
        <authorList>
            <person name="Amaro Gonzalez C."/>
        </authorList>
    </citation>
    <scope>NUCLEOTIDE SEQUENCE</scope>
</reference>